<dbReference type="Pfam" id="PF09831">
    <property type="entry name" value="DUF2058"/>
    <property type="match status" value="1"/>
</dbReference>
<proteinExistence type="predicted"/>
<protein>
    <recommendedName>
        <fullName evidence="4">Nucleoprotein/polynucleotide-associated enzyme</fullName>
    </recommendedName>
</protein>
<dbReference type="STRING" id="1328313.DS2_04590"/>
<dbReference type="InterPro" id="IPR018636">
    <property type="entry name" value="DUF2058"/>
</dbReference>
<dbReference type="eggNOG" id="COG3122">
    <property type="taxonomic scope" value="Bacteria"/>
</dbReference>
<accession>W7QUA0</accession>
<dbReference type="AlphaFoldDB" id="W7QUA0"/>
<feature type="region of interest" description="Disordered" evidence="1">
    <location>
        <begin position="23"/>
        <end position="65"/>
    </location>
</feature>
<evidence type="ECO:0000313" key="2">
    <source>
        <dbReference type="EMBL" id="EWH11423.1"/>
    </source>
</evidence>
<dbReference type="EMBL" id="ARZY01000005">
    <property type="protein sequence ID" value="EWH11423.1"/>
    <property type="molecule type" value="Genomic_DNA"/>
</dbReference>
<evidence type="ECO:0000313" key="3">
    <source>
        <dbReference type="Proteomes" id="UP000019276"/>
    </source>
</evidence>
<comment type="caution">
    <text evidence="2">The sequence shown here is derived from an EMBL/GenBank/DDBJ whole genome shotgun (WGS) entry which is preliminary data.</text>
</comment>
<dbReference type="Proteomes" id="UP000019276">
    <property type="component" value="Unassembled WGS sequence"/>
</dbReference>
<feature type="compositionally biased region" description="Low complexity" evidence="1">
    <location>
        <begin position="48"/>
        <end position="63"/>
    </location>
</feature>
<sequence>MNEKQIREQTMAKSLAEQLMQAGVVNQKQAKKASKKSKKNRELKREVQAAVQQTQQQNVQKSDQQNEKIRLEAQQKAITAQIKQLIEVNAIESKGDLEHNFNFEGKVKTLRVSSQQKQQLANGFIAIAHLGEKFYMLPAAVAEKIEQRGEGYIVLLNDKIEEDEDDPYKDYPIPDDLMW</sequence>
<organism evidence="2 3">
    <name type="scientific">Catenovulum agarivorans DS-2</name>
    <dbReference type="NCBI Taxonomy" id="1328313"/>
    <lineage>
        <taxon>Bacteria</taxon>
        <taxon>Pseudomonadati</taxon>
        <taxon>Pseudomonadota</taxon>
        <taxon>Gammaproteobacteria</taxon>
        <taxon>Alteromonadales</taxon>
        <taxon>Alteromonadaceae</taxon>
        <taxon>Catenovulum</taxon>
    </lineage>
</organism>
<reference evidence="2 3" key="1">
    <citation type="journal article" date="2014" name="Genome Announc.">
        <title>Draft Genome Sequence of the Agar-Degrading Bacterium Catenovulum sp. Strain DS-2, Isolated from Intestines of Haliotis diversicolor.</title>
        <authorList>
            <person name="Shan D."/>
            <person name="Li X."/>
            <person name="Gu Z."/>
            <person name="Wei G."/>
            <person name="Gao Z."/>
            <person name="Shao Z."/>
        </authorList>
    </citation>
    <scope>NUCLEOTIDE SEQUENCE [LARGE SCALE GENOMIC DNA]</scope>
    <source>
        <strain evidence="2 3">DS-2</strain>
    </source>
</reference>
<keyword evidence="3" id="KW-1185">Reference proteome</keyword>
<gene>
    <name evidence="2" type="ORF">DS2_04590</name>
</gene>
<evidence type="ECO:0000256" key="1">
    <source>
        <dbReference type="SAM" id="MobiDB-lite"/>
    </source>
</evidence>
<name>W7QUA0_9ALTE</name>
<feature type="compositionally biased region" description="Basic residues" evidence="1">
    <location>
        <begin position="29"/>
        <end position="42"/>
    </location>
</feature>
<evidence type="ECO:0008006" key="4">
    <source>
        <dbReference type="Google" id="ProtNLM"/>
    </source>
</evidence>